<dbReference type="Gene3D" id="2.60.120.380">
    <property type="match status" value="1"/>
</dbReference>
<dbReference type="GO" id="GO:0006508">
    <property type="term" value="P:proteolysis"/>
    <property type="evidence" value="ECO:0007669"/>
    <property type="project" value="InterPro"/>
</dbReference>
<sequence>MRDFYCLFWCQTSRKLLVLVFLLSYGNNLFAQKRLQDVPRDKMAPSLRNALSEKGLQSVRVSVQDAASFRQWLREYLPTAEITQPASSRGVLALSKLSPAQVQQIAACPLVEFVDVTNRRAHEESQQNKSDLSLNKITAVHSRFPQLAGQGMTVSVKEGQFDAADIDFKGRVLNANRFSGSPSAHATAMATFMAGGGNSAPTGLGVAWKAQLATSDFAQLLPDDAQQLLRTGVSVQNHSYGVAIENYYGLEAREYDRSTWQNPTLLHVFSSGNDGDKASADGPYRGIANVANLTGQFKMSKNTLSVGATGATGQVSPLSSRGPAYDGRIKPELVAYGDGGTSDAAALVSGVSLLVQQAYQQHHSGALPPAALVKAILLNSADDAGRPEIDFEYGFGQTDALGAVQTVADNRFFADALTQGSDKVFPVTVPPGARQLKVTLAWHDPEAAANAAQALVNDLDLELVQTSTAAHWKPWVLSTYPHADSLMLPARRGPDHLNNVEQITVAVPEAGQYEVHVRGHRVATGPAQPFSVAYETSSGFEWVTPLQETTIRPGAAMLLRWQWSGLATTGRLEYQTVGSSTWRLVNANVGLAQGYYSWTAPDTAQLAQVRLLIDGVAYPSESFLIARPLSLQVGYACADEALLYWRRVPEASGYQVYKMGANSLEPVVLATDTTLVINRSQSPALQYAVAPVWQGREGARSITIDYTLQGTGCYVRNFLPRQAVTDTVLLDLEIGSLYQLQALRLEKRINGTYQPIQTITPVTQLRMALTDPTPAPGQNLYRVQLVTADRRTYYSQPEAVQFVPTNDVQVYPNPVAAGQPLSIINGEDTPVHLRLYDSMGHLRRTATDNGITKTFDTSGLAKGLYFLQVRTQAGRQTTRRVVIL</sequence>
<feature type="domain" description="Peptidase S8/S53" evidence="3">
    <location>
        <begin position="155"/>
        <end position="396"/>
    </location>
</feature>
<dbReference type="AlphaFoldDB" id="A0A5B8A087"/>
<dbReference type="KEGG" id="hyj:FHG12_12610"/>
<reference evidence="5 6" key="1">
    <citation type="submission" date="2019-06" db="EMBL/GenBank/DDBJ databases">
        <authorList>
            <person name="Srinivasan S."/>
        </authorList>
    </citation>
    <scope>NUCLEOTIDE SEQUENCE [LARGE SCALE GENOMIC DNA]</scope>
    <source>
        <strain evidence="5 6">17J68-5</strain>
    </source>
</reference>
<dbReference type="SUPFAM" id="SSF52743">
    <property type="entry name" value="Subtilisin-like"/>
    <property type="match status" value="1"/>
</dbReference>
<dbReference type="InterPro" id="IPR036852">
    <property type="entry name" value="Peptidase_S8/S53_dom_sf"/>
</dbReference>
<feature type="domain" description="Secretion system C-terminal sorting" evidence="4">
    <location>
        <begin position="810"/>
        <end position="883"/>
    </location>
</feature>
<comment type="similarity">
    <text evidence="1 2">Belongs to the peptidase S8 family.</text>
</comment>
<dbReference type="PANTHER" id="PTHR43399:SF4">
    <property type="entry name" value="CELL WALL-ASSOCIATED PROTEASE"/>
    <property type="match status" value="1"/>
</dbReference>
<dbReference type="EMBL" id="CP040896">
    <property type="protein sequence ID" value="QDA60894.1"/>
    <property type="molecule type" value="Genomic_DNA"/>
</dbReference>
<dbReference type="SUPFAM" id="SSF49785">
    <property type="entry name" value="Galactose-binding domain-like"/>
    <property type="match status" value="1"/>
</dbReference>
<dbReference type="InterPro" id="IPR034058">
    <property type="entry name" value="TagA/B/C/D_pept_dom"/>
</dbReference>
<evidence type="ECO:0000256" key="1">
    <source>
        <dbReference type="ARBA" id="ARBA00011073"/>
    </source>
</evidence>
<dbReference type="PANTHER" id="PTHR43399">
    <property type="entry name" value="SUBTILISIN-RELATED"/>
    <property type="match status" value="1"/>
</dbReference>
<name>A0A5B8A087_9BACT</name>
<dbReference type="Pfam" id="PF18962">
    <property type="entry name" value="Por_Secre_tail"/>
    <property type="match status" value="1"/>
</dbReference>
<evidence type="ECO:0000259" key="3">
    <source>
        <dbReference type="Pfam" id="PF00082"/>
    </source>
</evidence>
<evidence type="ECO:0000313" key="5">
    <source>
        <dbReference type="EMBL" id="QDA60894.1"/>
    </source>
</evidence>
<dbReference type="InterPro" id="IPR051048">
    <property type="entry name" value="Peptidase_S8/S53_subtilisin"/>
</dbReference>
<proteinExistence type="inferred from homology"/>
<accession>A0A5B8A087</accession>
<dbReference type="InterPro" id="IPR000209">
    <property type="entry name" value="Peptidase_S8/S53_dom"/>
</dbReference>
<dbReference type="NCBIfam" id="TIGR04183">
    <property type="entry name" value="Por_Secre_tail"/>
    <property type="match status" value="1"/>
</dbReference>
<keyword evidence="6" id="KW-1185">Reference proteome</keyword>
<dbReference type="Pfam" id="PF00082">
    <property type="entry name" value="Peptidase_S8"/>
    <property type="match status" value="1"/>
</dbReference>
<dbReference type="PROSITE" id="PS51892">
    <property type="entry name" value="SUBTILASE"/>
    <property type="match status" value="1"/>
</dbReference>
<organism evidence="5 6">
    <name type="scientific">Hymenobacter jejuensis</name>
    <dbReference type="NCBI Taxonomy" id="2502781"/>
    <lineage>
        <taxon>Bacteria</taxon>
        <taxon>Pseudomonadati</taxon>
        <taxon>Bacteroidota</taxon>
        <taxon>Cytophagia</taxon>
        <taxon>Cytophagales</taxon>
        <taxon>Hymenobacteraceae</taxon>
        <taxon>Hymenobacter</taxon>
    </lineage>
</organism>
<dbReference type="GO" id="GO:0004252">
    <property type="term" value="F:serine-type endopeptidase activity"/>
    <property type="evidence" value="ECO:0007669"/>
    <property type="project" value="InterPro"/>
</dbReference>
<evidence type="ECO:0000313" key="6">
    <source>
        <dbReference type="Proteomes" id="UP000305398"/>
    </source>
</evidence>
<dbReference type="Proteomes" id="UP000305398">
    <property type="component" value="Chromosome"/>
</dbReference>
<dbReference type="Gene3D" id="3.40.50.200">
    <property type="entry name" value="Peptidase S8/S53 domain"/>
    <property type="match status" value="1"/>
</dbReference>
<gene>
    <name evidence="5" type="ORF">FHG12_12610</name>
</gene>
<dbReference type="InterPro" id="IPR008979">
    <property type="entry name" value="Galactose-bd-like_sf"/>
</dbReference>
<dbReference type="OrthoDB" id="9792152at2"/>
<dbReference type="InterPro" id="IPR026444">
    <property type="entry name" value="Secre_tail"/>
</dbReference>
<dbReference type="CDD" id="cd04842">
    <property type="entry name" value="Peptidases_S8_Kp43_protease"/>
    <property type="match status" value="1"/>
</dbReference>
<protein>
    <submittedName>
        <fullName evidence="5">T9SS type A sorting domain-containing protein</fullName>
    </submittedName>
</protein>
<evidence type="ECO:0000256" key="2">
    <source>
        <dbReference type="PROSITE-ProRule" id="PRU01240"/>
    </source>
</evidence>
<evidence type="ECO:0000259" key="4">
    <source>
        <dbReference type="Pfam" id="PF18962"/>
    </source>
</evidence>
<comment type="caution">
    <text evidence="2">Lacks conserved residue(s) required for the propagation of feature annotation.</text>
</comment>